<gene>
    <name evidence="2" type="ORF">Tci_001684</name>
</gene>
<organism evidence="2">
    <name type="scientific">Tanacetum cinerariifolium</name>
    <name type="common">Dalmatian daisy</name>
    <name type="synonym">Chrysanthemum cinerariifolium</name>
    <dbReference type="NCBI Taxonomy" id="118510"/>
    <lineage>
        <taxon>Eukaryota</taxon>
        <taxon>Viridiplantae</taxon>
        <taxon>Streptophyta</taxon>
        <taxon>Embryophyta</taxon>
        <taxon>Tracheophyta</taxon>
        <taxon>Spermatophyta</taxon>
        <taxon>Magnoliopsida</taxon>
        <taxon>eudicotyledons</taxon>
        <taxon>Gunneridae</taxon>
        <taxon>Pentapetalae</taxon>
        <taxon>asterids</taxon>
        <taxon>campanulids</taxon>
        <taxon>Asterales</taxon>
        <taxon>Asteraceae</taxon>
        <taxon>Asteroideae</taxon>
        <taxon>Anthemideae</taxon>
        <taxon>Anthemidinae</taxon>
        <taxon>Tanacetum</taxon>
    </lineage>
</organism>
<reference evidence="2" key="1">
    <citation type="journal article" date="2019" name="Sci. Rep.">
        <title>Draft genome of Tanacetum cinerariifolium, the natural source of mosquito coil.</title>
        <authorList>
            <person name="Yamashiro T."/>
            <person name="Shiraishi A."/>
            <person name="Satake H."/>
            <person name="Nakayama K."/>
        </authorList>
    </citation>
    <scope>NUCLEOTIDE SEQUENCE</scope>
</reference>
<name>A0A699GR59_TANCI</name>
<feature type="region of interest" description="Disordered" evidence="1">
    <location>
        <begin position="35"/>
        <end position="56"/>
    </location>
</feature>
<protein>
    <recommendedName>
        <fullName evidence="3">Transposase (Putative), gypsy type</fullName>
    </recommendedName>
</protein>
<dbReference type="AlphaFoldDB" id="A0A699GR59"/>
<comment type="caution">
    <text evidence="2">The sequence shown here is derived from an EMBL/GenBank/DDBJ whole genome shotgun (WGS) entry which is preliminary data.</text>
</comment>
<evidence type="ECO:0000256" key="1">
    <source>
        <dbReference type="SAM" id="MobiDB-lite"/>
    </source>
</evidence>
<evidence type="ECO:0008006" key="3">
    <source>
        <dbReference type="Google" id="ProtNLM"/>
    </source>
</evidence>
<evidence type="ECO:0000313" key="2">
    <source>
        <dbReference type="EMBL" id="GEU29706.1"/>
    </source>
</evidence>
<sequence>MLEIDLFAFIRYSDPTKVVLGERNVADGEAKLLDSPKGHTVPLTPPAPTALGDSGDSIDKFFDEENGAEQERSTEKGDDVLEETIARMFRRLLLRKPKRNGRNSLATLRGLILEDSSMFVFNLQAHPLVARSFVIDASVVTTVAITTIAADVFAVLPSQTCLGAEVRIRAEHTLEQKNRFGDKCSKQSACLLEKDAKTAHLRSLLSLKESEAVEAIHLREQVSALEAVDAFKGDELRDLKEGNFVLEGEKDLLSKRVMTLESMTALKETEVVSLESERGSLVNQMSSLESAFELFKQQMEAMQDEQATALRNLVMMLDAQLLEMSLKYCYALGQAIGYAINKGILDGLKTEVDYEKVGRDLSITEAYDPFAVSKYIDIVNALGAFDFSLLTKLESKKDASMVDLMDFLRLEGPLAEITGAEDLQHPRNNSCFPSIGRKTMHSSERPPYPFPSKSLTHGQYFCCSSTTDPITTLSMTFALFGVVPPLSVPDYQVLDMEPHDGDPSSTA</sequence>
<proteinExistence type="predicted"/>
<dbReference type="EMBL" id="BKCJ010000092">
    <property type="protein sequence ID" value="GEU29706.1"/>
    <property type="molecule type" value="Genomic_DNA"/>
</dbReference>
<accession>A0A699GR59</accession>